<evidence type="ECO:0000256" key="4">
    <source>
        <dbReference type="ARBA" id="ARBA00022605"/>
    </source>
</evidence>
<feature type="binding site" evidence="7">
    <location>
        <position position="257"/>
    </location>
    <ligand>
        <name>FMN</name>
        <dbReference type="ChEBI" id="CHEBI:58210"/>
    </ligand>
</feature>
<dbReference type="EMBL" id="CP028360">
    <property type="protein sequence ID" value="AXN02496.1"/>
    <property type="molecule type" value="Genomic_DNA"/>
</dbReference>
<comment type="cofactor">
    <cofactor evidence="7">
        <name>FMNH2</name>
        <dbReference type="ChEBI" id="CHEBI:57618"/>
    </cofactor>
    <text evidence="7">Reduced FMN (FMNH(2)).</text>
</comment>
<comment type="caution">
    <text evidence="7">Lacks conserved residue(s) required for the propagation of feature annotation.</text>
</comment>
<reference evidence="8 9" key="1">
    <citation type="submission" date="2018-03" db="EMBL/GenBank/DDBJ databases">
        <title>A parallel universe: an anciently diverged bacterial symbiosis in a Hawaiian planthopper (Hemiptera: Cixiidae) reveals rearranged nutritional responsibilities.</title>
        <authorList>
            <person name="Bennett G."/>
            <person name="Mao M."/>
        </authorList>
    </citation>
    <scope>NUCLEOTIDE SEQUENCE [LARGE SCALE GENOMIC DNA]</scope>
    <source>
        <strain evidence="8 9">OLIH</strain>
    </source>
</reference>
<evidence type="ECO:0000256" key="6">
    <source>
        <dbReference type="ARBA" id="ARBA00023239"/>
    </source>
</evidence>
<evidence type="ECO:0000313" key="9">
    <source>
        <dbReference type="Proteomes" id="UP000257084"/>
    </source>
</evidence>
<evidence type="ECO:0000256" key="2">
    <source>
        <dbReference type="ARBA" id="ARBA00008014"/>
    </source>
</evidence>
<dbReference type="EC" id="4.2.3.5" evidence="3 7"/>
<keyword evidence="4 7" id="KW-0028">Amino-acid biosynthesis</keyword>
<proteinExistence type="inferred from homology"/>
<feature type="binding site" evidence="7">
    <location>
        <begin position="272"/>
        <end position="276"/>
    </location>
    <ligand>
        <name>FMN</name>
        <dbReference type="ChEBI" id="CHEBI:58210"/>
    </ligand>
</feature>
<dbReference type="PANTHER" id="PTHR21085:SF0">
    <property type="entry name" value="CHORISMATE SYNTHASE"/>
    <property type="match status" value="1"/>
</dbReference>
<keyword evidence="7" id="KW-0285">Flavoprotein</keyword>
<keyword evidence="7" id="KW-0521">NADP</keyword>
<dbReference type="HAMAP" id="MF_00300">
    <property type="entry name" value="Chorismate_synth"/>
    <property type="match status" value="1"/>
</dbReference>
<dbReference type="PROSITE" id="PS00788">
    <property type="entry name" value="CHORISMATE_SYNTHASE_2"/>
    <property type="match status" value="1"/>
</dbReference>
<feature type="binding site" evidence="7">
    <location>
        <begin position="217"/>
        <end position="218"/>
    </location>
    <ligand>
        <name>FMN</name>
        <dbReference type="ChEBI" id="CHEBI:58210"/>
    </ligand>
</feature>
<dbReference type="PROSITE" id="PS00789">
    <property type="entry name" value="CHORISMATE_SYNTHASE_3"/>
    <property type="match status" value="1"/>
</dbReference>
<comment type="subunit">
    <text evidence="7">Homotetramer.</text>
</comment>
<comment type="function">
    <text evidence="7">Catalyzes the anti-1,4-elimination of the C-3 phosphate and the C-6 proR hydrogen from 5-enolpyruvylshikimate-3-phosphate (EPSP) to yield chorismate, which is the branch point compound that serves as the starting substrate for the three terminal pathways of aromatic amino acid biosynthesis. This reaction introduces a second double bond into the aromatic ring system.</text>
</comment>
<evidence type="ECO:0000256" key="1">
    <source>
        <dbReference type="ARBA" id="ARBA00005044"/>
    </source>
</evidence>
<dbReference type="InterPro" id="IPR035904">
    <property type="entry name" value="Chorismate_synth_AroC_sf"/>
</dbReference>
<dbReference type="GO" id="GO:0009073">
    <property type="term" value="P:aromatic amino acid family biosynthetic process"/>
    <property type="evidence" value="ECO:0007669"/>
    <property type="project" value="UniProtKB-KW"/>
</dbReference>
<comment type="pathway">
    <text evidence="1 7">Metabolic intermediate biosynthesis; chorismate biosynthesis; chorismate from D-erythrose 4-phosphate and phosphoenolpyruvate: step 7/7.</text>
</comment>
<dbReference type="InterPro" id="IPR020541">
    <property type="entry name" value="Chorismate_synthase_CS"/>
</dbReference>
<keyword evidence="9" id="KW-1185">Reference proteome</keyword>
<dbReference type="Gene3D" id="3.60.150.10">
    <property type="entry name" value="Chorismate synthase AroC"/>
    <property type="match status" value="2"/>
</dbReference>
<dbReference type="PIRSF" id="PIRSF001456">
    <property type="entry name" value="Chorismate_synth"/>
    <property type="match status" value="1"/>
</dbReference>
<accession>A0A346E0J1</accession>
<evidence type="ECO:0000256" key="5">
    <source>
        <dbReference type="ARBA" id="ARBA00023141"/>
    </source>
</evidence>
<dbReference type="UniPathway" id="UPA00053">
    <property type="reaction ID" value="UER00090"/>
</dbReference>
<keyword evidence="7" id="KW-0274">FAD</keyword>
<feature type="binding site" evidence="7">
    <location>
        <begin position="124"/>
        <end position="126"/>
    </location>
    <ligand>
        <name>FMN</name>
        <dbReference type="ChEBI" id="CHEBI:58210"/>
    </ligand>
</feature>
<evidence type="ECO:0000313" key="8">
    <source>
        <dbReference type="EMBL" id="AXN02496.1"/>
    </source>
</evidence>
<feature type="binding site" evidence="7">
    <location>
        <position position="298"/>
    </location>
    <ligand>
        <name>FMN</name>
        <dbReference type="ChEBI" id="CHEBI:58210"/>
    </ligand>
</feature>
<dbReference type="GO" id="GO:0009423">
    <property type="term" value="P:chorismate biosynthetic process"/>
    <property type="evidence" value="ECO:0007669"/>
    <property type="project" value="UniProtKB-UniRule"/>
</dbReference>
<keyword evidence="7" id="KW-0288">FMN</keyword>
<dbReference type="AlphaFoldDB" id="A0A346E0J1"/>
<feature type="binding site" evidence="7">
    <location>
        <position position="47"/>
    </location>
    <ligand>
        <name>NADP(+)</name>
        <dbReference type="ChEBI" id="CHEBI:58349"/>
    </ligand>
</feature>
<keyword evidence="6 7" id="KW-0456">Lyase</keyword>
<dbReference type="GO" id="GO:0004107">
    <property type="term" value="F:chorismate synthase activity"/>
    <property type="evidence" value="ECO:0007669"/>
    <property type="project" value="UniProtKB-UniRule"/>
</dbReference>
<dbReference type="PANTHER" id="PTHR21085">
    <property type="entry name" value="CHORISMATE SYNTHASE"/>
    <property type="match status" value="1"/>
</dbReference>
<gene>
    <name evidence="7" type="primary">aroC</name>
    <name evidence="8" type="ORF">C9I84_105</name>
</gene>
<dbReference type="GO" id="GO:0010181">
    <property type="term" value="F:FMN binding"/>
    <property type="evidence" value="ECO:0007669"/>
    <property type="project" value="TreeGrafter"/>
</dbReference>
<protein>
    <recommendedName>
        <fullName evidence="3 7">Chorismate synthase</fullName>
        <shortName evidence="7">CS</shortName>
        <ecNumber evidence="3 7">4.2.3.5</ecNumber>
    </recommendedName>
    <alternativeName>
        <fullName evidence="7">5-enolpyruvylshikimate-3-phosphate phospholyase</fullName>
    </alternativeName>
</protein>
<dbReference type="GO" id="GO:0008652">
    <property type="term" value="P:amino acid biosynthetic process"/>
    <property type="evidence" value="ECO:0007669"/>
    <property type="project" value="UniProtKB-KW"/>
</dbReference>
<dbReference type="SUPFAM" id="SSF103263">
    <property type="entry name" value="Chorismate synthase, AroC"/>
    <property type="match status" value="1"/>
</dbReference>
<sequence>MSNILGSVFKVLTFGESHGKLLGCLIDGIPSGFYVNKHKIQKELNLRKPGKSNLVSLRKEKDKLKIISGIFCNRTTGTPLGLIVYNKNKRSLDYKNISKKFRPGHADYTYYKKYNIRDYRGGGRSSARTTVSIVLAGSICKYILKDIYCIDFFSFISCVGGNVNYNSFSKNIKKTIKNKDSLGSSVNILVGNIPNGIGEPLFEKIESEISKTIMGLNAVKAIEFGSGIKCNSYKGSENNDNIYKHGFKSNNSGGVLGGISSGQNLKFTVHIKPTSSISKIQDTIDNNLVEEKIETTGRHDPCIGLRIIPIIESAVAIVIFDLILKHKFSFFF</sequence>
<evidence type="ECO:0000256" key="7">
    <source>
        <dbReference type="HAMAP-Rule" id="MF_00300"/>
    </source>
</evidence>
<dbReference type="Proteomes" id="UP000257084">
    <property type="component" value="Chromosome"/>
</dbReference>
<name>A0A346E0J1_9PROT</name>
<dbReference type="Pfam" id="PF01264">
    <property type="entry name" value="Chorismate_synt"/>
    <property type="match status" value="1"/>
</dbReference>
<dbReference type="CDD" id="cd07304">
    <property type="entry name" value="Chorismate_synthase"/>
    <property type="match status" value="1"/>
</dbReference>
<organism evidence="8 9">
    <name type="scientific">Candidatus Vidania fulgoroideorum</name>
    <dbReference type="NCBI Taxonomy" id="881286"/>
    <lineage>
        <taxon>Bacteria</taxon>
        <taxon>Pseudomonadati</taxon>
        <taxon>Pseudomonadota</taxon>
        <taxon>Betaproteobacteria</taxon>
        <taxon>Candidatus Vidania</taxon>
    </lineage>
</organism>
<evidence type="ECO:0000256" key="3">
    <source>
        <dbReference type="ARBA" id="ARBA00013036"/>
    </source>
</evidence>
<dbReference type="KEGG" id="vfg:C9I84_105"/>
<dbReference type="PROSITE" id="PS00787">
    <property type="entry name" value="CHORISMATE_SYNTHASE_1"/>
    <property type="match status" value="1"/>
</dbReference>
<dbReference type="GO" id="GO:0005829">
    <property type="term" value="C:cytosol"/>
    <property type="evidence" value="ECO:0007669"/>
    <property type="project" value="TreeGrafter"/>
</dbReference>
<comment type="similarity">
    <text evidence="2 7">Belongs to the chorismate synthase family.</text>
</comment>
<dbReference type="InterPro" id="IPR000453">
    <property type="entry name" value="Chorismate_synth"/>
</dbReference>
<comment type="catalytic activity">
    <reaction evidence="7">
        <text>5-O-(1-carboxyvinyl)-3-phosphoshikimate = chorismate + phosphate</text>
        <dbReference type="Rhea" id="RHEA:21020"/>
        <dbReference type="ChEBI" id="CHEBI:29748"/>
        <dbReference type="ChEBI" id="CHEBI:43474"/>
        <dbReference type="ChEBI" id="CHEBI:57701"/>
        <dbReference type="EC" id="4.2.3.5"/>
    </reaction>
</comment>
<keyword evidence="5 7" id="KW-0057">Aromatic amino acid biosynthesis</keyword>